<dbReference type="SUPFAM" id="SSF51338">
    <property type="entry name" value="Composite domain of metallo-dependent hydrolases"/>
    <property type="match status" value="1"/>
</dbReference>
<dbReference type="InterPro" id="IPR013108">
    <property type="entry name" value="Amidohydro_3"/>
</dbReference>
<keyword evidence="3" id="KW-1185">Reference proteome</keyword>
<evidence type="ECO:0000313" key="2">
    <source>
        <dbReference type="EMBL" id="SEI96022.1"/>
    </source>
</evidence>
<dbReference type="CDD" id="cd01300">
    <property type="entry name" value="YtcJ_like"/>
    <property type="match status" value="1"/>
</dbReference>
<dbReference type="GO" id="GO:0016810">
    <property type="term" value="F:hydrolase activity, acting on carbon-nitrogen (but not peptide) bonds"/>
    <property type="evidence" value="ECO:0007669"/>
    <property type="project" value="InterPro"/>
</dbReference>
<name>A0A1H6V6V5_9LACT</name>
<dbReference type="AlphaFoldDB" id="A0A1H6V6V5"/>
<feature type="domain" description="Amidohydrolase 3" evidence="1">
    <location>
        <begin position="48"/>
        <end position="536"/>
    </location>
</feature>
<accession>A0A1H6V6V5</accession>
<evidence type="ECO:0000313" key="3">
    <source>
        <dbReference type="Proteomes" id="UP000198564"/>
    </source>
</evidence>
<dbReference type="Gene3D" id="3.20.20.140">
    <property type="entry name" value="Metal-dependent hydrolases"/>
    <property type="match status" value="1"/>
</dbReference>
<dbReference type="InterPro" id="IPR032466">
    <property type="entry name" value="Metal_Hydrolase"/>
</dbReference>
<dbReference type="Gene3D" id="2.30.40.10">
    <property type="entry name" value="Urease, subunit C, domain 1"/>
    <property type="match status" value="1"/>
</dbReference>
<proteinExistence type="predicted"/>
<dbReference type="InterPro" id="IPR033932">
    <property type="entry name" value="YtcJ-like"/>
</dbReference>
<protein>
    <recommendedName>
        <fullName evidence="1">Amidohydrolase 3 domain-containing protein</fullName>
    </recommendedName>
</protein>
<dbReference type="EMBL" id="FNYW01000038">
    <property type="protein sequence ID" value="SEI96022.1"/>
    <property type="molecule type" value="Genomic_DNA"/>
</dbReference>
<dbReference type="Proteomes" id="UP000198564">
    <property type="component" value="Unassembled WGS sequence"/>
</dbReference>
<sequence length="544" mass="62248">MKVFINGHVYLERHSFTEAFVVEGNKIIKTGTNESCMQTAIQKSEYTVVDLKGKTVLPGFIDSHLHFLMTSDYLSLLPISDVTSMAELIKRCQDYIKENTLTNQDILYTEGWNHTAFTDEKRMPDRWDLDTISKEVPVVLTRVDRHVMSLNTAALEYFNISEGTKTRLNGEIKRDTRDRLTGILTEGAVDLVKAKMPKKSRKKIKEQLVDTMYRANKVGLTSVHTNDAKDENIEETLSLYKELEKEGRLTLRFYQQIWFNNDTYLPDFFNKKHFFREGTHWNKIGPIKFFIDGTLGSRTAALREPYADDEGNLGMLTKTEETLYKGVKQALDNGYQVITHAIGDRGIETVLNAYDNALGERPNKLRLGINHMQITDHDLIERTKKKNYLTYVQPIFLNDDIPIISERIGSKRAKTSYLFKTILDSGIHQSLSSDAPIASFNPFYTIQCAVTRNRLNDSGSANEPYLPEEALDIYEAIDAYTYEGAYASFEETEKGRIKEGYLADFVILDQDIFTCEHTEIKNIRVDATYVDGKCVYKLGGVHEK</sequence>
<evidence type="ECO:0000259" key="1">
    <source>
        <dbReference type="Pfam" id="PF07969"/>
    </source>
</evidence>
<dbReference type="Pfam" id="PF07969">
    <property type="entry name" value="Amidohydro_3"/>
    <property type="match status" value="1"/>
</dbReference>
<dbReference type="OrthoDB" id="9767366at2"/>
<dbReference type="RefSeq" id="WP_091636096.1">
    <property type="nucleotide sequence ID" value="NZ_FNYW01000038.1"/>
</dbReference>
<dbReference type="Gene3D" id="3.10.310.70">
    <property type="match status" value="1"/>
</dbReference>
<reference evidence="3" key="1">
    <citation type="submission" date="2016-10" db="EMBL/GenBank/DDBJ databases">
        <authorList>
            <person name="Varghese N."/>
            <person name="Submissions S."/>
        </authorList>
    </citation>
    <scope>NUCLEOTIDE SEQUENCE [LARGE SCALE GENOMIC DNA]</scope>
    <source>
        <strain evidence="3">DSM 25751</strain>
    </source>
</reference>
<dbReference type="PANTHER" id="PTHR22642:SF2">
    <property type="entry name" value="PROTEIN LONG AFTER FAR-RED 3"/>
    <property type="match status" value="1"/>
</dbReference>
<dbReference type="PANTHER" id="PTHR22642">
    <property type="entry name" value="IMIDAZOLONEPROPIONASE"/>
    <property type="match status" value="1"/>
</dbReference>
<dbReference type="SUPFAM" id="SSF51556">
    <property type="entry name" value="Metallo-dependent hydrolases"/>
    <property type="match status" value="1"/>
</dbReference>
<gene>
    <name evidence="2" type="ORF">SAMN04488113_1387</name>
</gene>
<organism evidence="2 3">
    <name type="scientific">Alkalibacterium gilvum</name>
    <dbReference type="NCBI Taxonomy" id="1130080"/>
    <lineage>
        <taxon>Bacteria</taxon>
        <taxon>Bacillati</taxon>
        <taxon>Bacillota</taxon>
        <taxon>Bacilli</taxon>
        <taxon>Lactobacillales</taxon>
        <taxon>Carnobacteriaceae</taxon>
        <taxon>Alkalibacterium</taxon>
    </lineage>
</organism>
<dbReference type="STRING" id="1130080.SAMN04488113_1387"/>
<dbReference type="InterPro" id="IPR011059">
    <property type="entry name" value="Metal-dep_hydrolase_composite"/>
</dbReference>